<keyword evidence="3" id="KW-1185">Reference proteome</keyword>
<organism evidence="2 3">
    <name type="scientific">Leptidea sinapis</name>
    <dbReference type="NCBI Taxonomy" id="189913"/>
    <lineage>
        <taxon>Eukaryota</taxon>
        <taxon>Metazoa</taxon>
        <taxon>Ecdysozoa</taxon>
        <taxon>Arthropoda</taxon>
        <taxon>Hexapoda</taxon>
        <taxon>Insecta</taxon>
        <taxon>Pterygota</taxon>
        <taxon>Neoptera</taxon>
        <taxon>Endopterygota</taxon>
        <taxon>Lepidoptera</taxon>
        <taxon>Glossata</taxon>
        <taxon>Ditrysia</taxon>
        <taxon>Papilionoidea</taxon>
        <taxon>Pieridae</taxon>
        <taxon>Dismorphiinae</taxon>
        <taxon>Leptidea</taxon>
    </lineage>
</organism>
<dbReference type="Proteomes" id="UP000324832">
    <property type="component" value="Unassembled WGS sequence"/>
</dbReference>
<evidence type="ECO:0000256" key="1">
    <source>
        <dbReference type="SAM" id="Phobius"/>
    </source>
</evidence>
<dbReference type="EMBL" id="FZQP02004556">
    <property type="protein sequence ID" value="VVD00249.1"/>
    <property type="molecule type" value="Genomic_DNA"/>
</dbReference>
<sequence>MNTANSGLSAGEKIAFWFYNKLKLWSKKWFTHLFLTLCLLVYSILGALMFQALEKWKVKSSCPRSSTLSNAQDVLRDLVMGLFWDEISLWHSVSDRFFKALFIANFVKCCSYEVQICMHLSKP</sequence>
<evidence type="ECO:0000313" key="3">
    <source>
        <dbReference type="Proteomes" id="UP000324832"/>
    </source>
</evidence>
<keyword evidence="1" id="KW-0812">Transmembrane</keyword>
<evidence type="ECO:0000313" key="2">
    <source>
        <dbReference type="EMBL" id="VVD00249.1"/>
    </source>
</evidence>
<reference evidence="2 3" key="1">
    <citation type="submission" date="2017-07" db="EMBL/GenBank/DDBJ databases">
        <authorList>
            <person name="Talla V."/>
            <person name="Backstrom N."/>
        </authorList>
    </citation>
    <scope>NUCLEOTIDE SEQUENCE [LARGE SCALE GENOMIC DNA]</scope>
</reference>
<feature type="transmembrane region" description="Helical" evidence="1">
    <location>
        <begin position="29"/>
        <end position="50"/>
    </location>
</feature>
<dbReference type="AlphaFoldDB" id="A0A5E4QSU5"/>
<keyword evidence="1" id="KW-1133">Transmembrane helix</keyword>
<keyword evidence="1" id="KW-0472">Membrane</keyword>
<dbReference type="Gene3D" id="1.10.287.70">
    <property type="match status" value="1"/>
</dbReference>
<gene>
    <name evidence="2" type="ORF">LSINAPIS_LOCUS10929</name>
</gene>
<protein>
    <submittedName>
        <fullName evidence="2">Uncharacterized protein</fullName>
    </submittedName>
</protein>
<proteinExistence type="predicted"/>
<accession>A0A5E4QSU5</accession>
<name>A0A5E4QSU5_9NEOP</name>